<dbReference type="Gene3D" id="1.50.10.20">
    <property type="match status" value="1"/>
</dbReference>
<keyword evidence="3" id="KW-0812">Transmembrane</keyword>
<dbReference type="InterPro" id="IPR011626">
    <property type="entry name" value="Alpha-macroglobulin_TED"/>
</dbReference>
<comment type="similarity">
    <text evidence="1">Belongs to the protease inhibitor I39 (alpha-2-macroglobulin) family. Bacterial alpha-2-macroglobulin subfamily.</text>
</comment>
<evidence type="ECO:0000256" key="2">
    <source>
        <dbReference type="ARBA" id="ARBA00022729"/>
    </source>
</evidence>
<evidence type="ECO:0000313" key="7">
    <source>
        <dbReference type="Proteomes" id="UP000028007"/>
    </source>
</evidence>
<dbReference type="Pfam" id="PF07678">
    <property type="entry name" value="TED_complement"/>
    <property type="match status" value="1"/>
</dbReference>
<dbReference type="SMART" id="SM01360">
    <property type="entry name" value="A2M"/>
    <property type="match status" value="1"/>
</dbReference>
<sequence length="1856" mass="206277">MKTPIPQKNKIIILSIVAALVIGVAAFFIFRKDKTNENKQAYAKYIEAYTSGVVSKKSTIRIQLAGQVNTIGEIGKPDERKLFSFSPSLKGKTFWIDAQTIEFRPDEELESGENYKVSFKLDKITPTEKGLEEFDFGFRVIQPGMAISQEGLVSQNNTSLNYMKLKGEISTADQEDPKLIEHALELEFPQKLKIKWQHNAAANTSTFQIDSIRKTGNEQKFEIKWSGKPINADQKGKIELPVPALGVFKVMDVRAVQQQEDYALVQFSEPVGIGQDLNGLISLSNTGELKYTIDGSQVKVYSPAALLGNYTLTANKGVVNSNEKTLQSAVSANLLFENKMPSVVIAGSGTILPNSGKLVLPFEATNLKTVDLTIVKVYENNLPQFFQTNNYKDAGELRRVGKPLLQKKIRLDEDKTLNLHKKNRFVLDLDDIIKTEPGAMYRITLSFRQSYNLLNCNDAGNSENASDEDQDYGYYGQKIDEDDDFWANYDRYYSGGYNWNDKDNPCTPSYYTNDKWASRNLLVSNIGLVAKRGNDNSMLVVATDLLTTKGLSGTTLELLDYQRQVILSTKTDGEGMATFELKRKPFLLIAKNGSERAYLKLDDGNSLPLSRFDVGGEQVQNGLKGLIYGERGVWRPGDSLFLSFILEDKLKKLPPSYPVTFELYNPQGQLYKKSVSASPINGFYNFKTSTENGSPTGNWNVKVKAGGATFQKTLKVETVMPNRLKIDFNIGNRTYLGTGNQTPATLTASWLFGSPGKDLKAKVDVNLNPMKTTFKGFEGYQFDNPTASYPSEIKTIFEGRLNGEGKVSVNTNLNENNVAPGMLKANFTTKVFEAGGNFSIDNFSIPYHVFQNYYGIKAPQGEKLSGMLVTGKDHIFDLVNVDRNGKMTAGNKVVQLELYKVQWRWWWEQDDQNSFANFTQNEYNKLVSKETINLENGKGKWKLRVNEPEWGRYLILVRDLNGGHVTGQSVYIDWPGWAQREQGNNPTEASMLSFTANKTKYNVGEDIVLTIPTGKNGRALISIENGSKVLKTFWTDTKAGQTQFKFKADKEMAPNVFANITLLQPHAQTINDLPIRMYGAIPLFIEDKQTTLNPVITMPDKIRPETQSSIKISEKSGKAMTYTIALVDEGLLDLTRFKTPDPHAVFYAREGLGVKTWDLFDQVLGAWGGNLERILSIGGDGNLNRNLNPAKANRFNAVVKYMGPFKLGKGETQTHQFKLPQYIGAVRAMVIAGQDGAYGNAEKSVQVKKPLMVLATLPRIIGPGERFTLPVTVFATENNLKQVNVKLETQRLNVIGTKDKTLSFAKPGEQMAYYEVTVPQQTGIAKVKITVQSGTEKASYDLEMDIRNPNPYITQVISTTIEPGATWTSPYTPIGISGTNSGSLEISGIPAINLKKRMAFLIQYPHGCVEQTTSAVFPQLYLDKLSPLSTQEKTKTDQNIRAGINKLRSHQTTDGGLAYWPGMPSADEWGTNYAAHFLVEAQQAGYTLPVGMLDEVLRYLKNKATAWVPNSNNFYGGDLSQSYRLYVLALARKPEMAAMNRLRAFEYLSVTAKWRLAAAYQLAGQASAANALIKGLNIDIQPYQQLGGTYGSAIRDEAMILETLTLMGQKGRATQLLQGIAAKLGQDEWYSTQTTAYSLLAIAKFCGANKGGNIQYNYLIDGKKGSYNSSGFLSSIPLSFKGANASVTNNGKSLLFARLILDGQPAPGQYTAKTQDPNILDMKVSYKLLNGKPLNPAKLAQGLDFYAEVVIKNPGKMGLYEQMALTQIFPSGWEIINTRLNDNEGILASSPYTYQDIRDDRVLTYFNLRENETVTYKVLLNAAYLGRYYLSAVSAEAMYNNQISAVENGMWVEVTP</sequence>
<dbReference type="SUPFAM" id="SSF48239">
    <property type="entry name" value="Terpenoid cyclases/Protein prenyltransferases"/>
    <property type="match status" value="1"/>
</dbReference>
<protein>
    <submittedName>
        <fullName evidence="6">Membrane protein</fullName>
    </submittedName>
</protein>
<keyword evidence="2" id="KW-0732">Signal</keyword>
<dbReference type="InterPro" id="IPR051802">
    <property type="entry name" value="YfhM-like"/>
</dbReference>
<comment type="caution">
    <text evidence="6">The sequence shown here is derived from an EMBL/GenBank/DDBJ whole genome shotgun (WGS) entry which is preliminary data.</text>
</comment>
<dbReference type="InterPro" id="IPR021868">
    <property type="entry name" value="Alpha_2_Macroglob_MG3"/>
</dbReference>
<keyword evidence="3" id="KW-1133">Transmembrane helix</keyword>
<dbReference type="OrthoDB" id="9767116at2"/>
<keyword evidence="7" id="KW-1185">Reference proteome</keyword>
<dbReference type="InterPro" id="IPR002890">
    <property type="entry name" value="MG2"/>
</dbReference>
<dbReference type="RefSeq" id="WP_037441132.1">
    <property type="nucleotide sequence ID" value="NZ_JNFF01000061.1"/>
</dbReference>
<evidence type="ECO:0000313" key="6">
    <source>
        <dbReference type="EMBL" id="KEQ29833.1"/>
    </source>
</evidence>
<dbReference type="Pfam" id="PF17962">
    <property type="entry name" value="bMG6"/>
    <property type="match status" value="1"/>
</dbReference>
<keyword evidence="3" id="KW-0472">Membrane</keyword>
<dbReference type="SMART" id="SM01419">
    <property type="entry name" value="Thiol-ester_cl"/>
    <property type="match status" value="1"/>
</dbReference>
<dbReference type="EMBL" id="JNFF01000061">
    <property type="protein sequence ID" value="KEQ29833.1"/>
    <property type="molecule type" value="Genomic_DNA"/>
</dbReference>
<dbReference type="Pfam" id="PF07703">
    <property type="entry name" value="A2M_BRD"/>
    <property type="match status" value="1"/>
</dbReference>
<dbReference type="Pfam" id="PF00207">
    <property type="entry name" value="A2M"/>
    <property type="match status" value="1"/>
</dbReference>
<dbReference type="Pfam" id="PF11974">
    <property type="entry name" value="bMG3"/>
    <property type="match status" value="1"/>
</dbReference>
<feature type="transmembrane region" description="Helical" evidence="3">
    <location>
        <begin position="12"/>
        <end position="30"/>
    </location>
</feature>
<dbReference type="Pfam" id="PF17973">
    <property type="entry name" value="bMG10"/>
    <property type="match status" value="1"/>
</dbReference>
<dbReference type="SMART" id="SM01359">
    <property type="entry name" value="A2M_N_2"/>
    <property type="match status" value="1"/>
</dbReference>
<dbReference type="PANTHER" id="PTHR40094">
    <property type="entry name" value="ALPHA-2-MACROGLOBULIN HOMOLOG"/>
    <property type="match status" value="1"/>
</dbReference>
<dbReference type="InterPro" id="IPR041203">
    <property type="entry name" value="Bact_A2M_MG5"/>
</dbReference>
<reference evidence="6 7" key="1">
    <citation type="journal article" date="1992" name="Int. J. Syst. Bacteriol.">
        <title>Sphingobacterium antarcticus sp. nov. a Psychrotrophic Bacterium from the Soils of Schirmacher Oasis, Antarctica.</title>
        <authorList>
            <person name="Shivaji S."/>
            <person name="Ray M.K."/>
            <person name="Rao N.S."/>
            <person name="Saiserr L."/>
            <person name="Jagannadham M.V."/>
            <person name="Kumar G.S."/>
            <person name="Reddy G."/>
            <person name="Bhargava P.M."/>
        </authorList>
    </citation>
    <scope>NUCLEOTIDE SEQUENCE [LARGE SCALE GENOMIC DNA]</scope>
    <source>
        <strain evidence="6 7">4BY</strain>
    </source>
</reference>
<feature type="domain" description="Alpha-2-macroglobulin bait region" evidence="4">
    <location>
        <begin position="992"/>
        <end position="1134"/>
    </location>
</feature>
<dbReference type="Pfam" id="PF01835">
    <property type="entry name" value="MG2"/>
    <property type="match status" value="1"/>
</dbReference>
<dbReference type="InterPro" id="IPR041246">
    <property type="entry name" value="Bact_MG10"/>
</dbReference>
<evidence type="ECO:0000259" key="5">
    <source>
        <dbReference type="SMART" id="SM01360"/>
    </source>
</evidence>
<name>A0A081PGL0_9SPHI</name>
<proteinExistence type="inferred from homology"/>
<dbReference type="InterPro" id="IPR047565">
    <property type="entry name" value="Alpha-macroglob_thiol-ester_cl"/>
</dbReference>
<dbReference type="Proteomes" id="UP000028007">
    <property type="component" value="Unassembled WGS sequence"/>
</dbReference>
<evidence type="ECO:0000259" key="4">
    <source>
        <dbReference type="SMART" id="SM01359"/>
    </source>
</evidence>
<dbReference type="InterPro" id="IPR008930">
    <property type="entry name" value="Terpenoid_cyclase/PrenylTrfase"/>
</dbReference>
<evidence type="ECO:0000256" key="1">
    <source>
        <dbReference type="ARBA" id="ARBA00010556"/>
    </source>
</evidence>
<dbReference type="InterPro" id="IPR001599">
    <property type="entry name" value="Macroglobln_a2"/>
</dbReference>
<dbReference type="GO" id="GO:0004866">
    <property type="term" value="F:endopeptidase inhibitor activity"/>
    <property type="evidence" value="ECO:0007669"/>
    <property type="project" value="InterPro"/>
</dbReference>
<feature type="domain" description="Alpha-2-macroglobulin" evidence="5">
    <location>
        <begin position="1198"/>
        <end position="1287"/>
    </location>
</feature>
<dbReference type="PANTHER" id="PTHR40094:SF1">
    <property type="entry name" value="UBIQUITIN DOMAIN-CONTAINING PROTEIN"/>
    <property type="match status" value="1"/>
</dbReference>
<gene>
    <name evidence="6" type="ORF">N180_20410</name>
</gene>
<evidence type="ECO:0000256" key="3">
    <source>
        <dbReference type="SAM" id="Phobius"/>
    </source>
</evidence>
<dbReference type="eggNOG" id="COG2373">
    <property type="taxonomic scope" value="Bacteria"/>
</dbReference>
<dbReference type="GO" id="GO:0005615">
    <property type="term" value="C:extracellular space"/>
    <property type="evidence" value="ECO:0007669"/>
    <property type="project" value="InterPro"/>
</dbReference>
<accession>A0A081PGL0</accession>
<dbReference type="CDD" id="cd02891">
    <property type="entry name" value="A2M_like"/>
    <property type="match status" value="1"/>
</dbReference>
<dbReference type="Gene3D" id="2.60.40.1930">
    <property type="match status" value="1"/>
</dbReference>
<dbReference type="InterPro" id="IPR041462">
    <property type="entry name" value="Bact_A2M_MG6"/>
</dbReference>
<dbReference type="Pfam" id="PF17972">
    <property type="entry name" value="bMG5"/>
    <property type="match status" value="1"/>
</dbReference>
<organism evidence="6 7">
    <name type="scientific">Pedobacter antarcticus 4BY</name>
    <dbReference type="NCBI Taxonomy" id="1358423"/>
    <lineage>
        <taxon>Bacteria</taxon>
        <taxon>Pseudomonadati</taxon>
        <taxon>Bacteroidota</taxon>
        <taxon>Sphingobacteriia</taxon>
        <taxon>Sphingobacteriales</taxon>
        <taxon>Sphingobacteriaceae</taxon>
        <taxon>Pedobacter</taxon>
    </lineage>
</organism>
<dbReference type="InterPro" id="IPR011625">
    <property type="entry name" value="A2M_N_BRD"/>
</dbReference>